<name>A0A4R3J4X2_9FIRM</name>
<dbReference type="EMBL" id="SLZV01000050">
    <property type="protein sequence ID" value="TCS59853.1"/>
    <property type="molecule type" value="Genomic_DNA"/>
</dbReference>
<reference evidence="1 4" key="1">
    <citation type="journal article" date="2018" name="Int. J. Syst. Evol. Microbiol.">
        <title>Draft Genome Sequence of Faecalimonas umbilicata JCM 30896T, an Acetate-Producing Bacterium Isolated from Human Feces.</title>
        <authorList>
            <person name="Sakamoto M."/>
            <person name="Ikeyama N."/>
            <person name="Yuki M."/>
            <person name="Ohkuma M."/>
        </authorList>
    </citation>
    <scope>NUCLEOTIDE SEQUENCE [LARGE SCALE GENOMIC DNA]</scope>
    <source>
        <strain evidence="1 4">EGH7</strain>
    </source>
</reference>
<keyword evidence="4" id="KW-1185">Reference proteome</keyword>
<gene>
    <name evidence="2" type="ORF">EDD74_1508</name>
    <name evidence="1" type="ORF">FAEUMB_19880</name>
</gene>
<evidence type="ECO:0000313" key="4">
    <source>
        <dbReference type="Proteomes" id="UP000702954"/>
    </source>
</evidence>
<dbReference type="Proteomes" id="UP000702954">
    <property type="component" value="Unassembled WGS sequence"/>
</dbReference>
<accession>A0A4R3J4X2</accession>
<sequence length="296" mass="34576">MNYQQFIEEVERRVKEKIKGNETITVYIHTAVKNNGKERKGITVSEKGIHISPTIYLEEYFQQFQEGKPIEKIVEKILQLYEEVKCSHPCEESLLQNYEELKGKFACKLIHRGKNEKLLNDIPYVPWMDLAIVVFVLLEVSPYGTATVLVRKEHLEIWGLTEAQLFDEAKKNTPILLPYQFCPMRKLLREICPYAVDEGEEEEESLYVLSNKLRSFGAASMLYEGILEKVGQKLGENYYILPSSIHEVIVVPESKSPVKQDLEEMVREINETQVEEEEVLSDRVYYFSRKENRLFL</sequence>
<organism evidence="2 3">
    <name type="scientific">Faecalimonas umbilicata</name>
    <dbReference type="NCBI Taxonomy" id="1912855"/>
    <lineage>
        <taxon>Bacteria</taxon>
        <taxon>Bacillati</taxon>
        <taxon>Bacillota</taxon>
        <taxon>Clostridia</taxon>
        <taxon>Lachnospirales</taxon>
        <taxon>Lachnospiraceae</taxon>
        <taxon>Faecalimonas</taxon>
    </lineage>
</organism>
<proteinExistence type="predicted"/>
<reference evidence="2 3" key="2">
    <citation type="submission" date="2019-03" db="EMBL/GenBank/DDBJ databases">
        <title>Genomic Encyclopedia of Type Strains, Phase IV (KMG-IV): sequencing the most valuable type-strain genomes for metagenomic binning, comparative biology and taxonomic classification.</title>
        <authorList>
            <person name="Goeker M."/>
        </authorList>
    </citation>
    <scope>NUCLEOTIDE SEQUENCE [LARGE SCALE GENOMIC DNA]</scope>
    <source>
        <strain evidence="2 3">DSM 103426</strain>
    </source>
</reference>
<dbReference type="InterPro" id="IPR043743">
    <property type="entry name" value="DUF5688"/>
</dbReference>
<dbReference type="GeneID" id="97506563"/>
<evidence type="ECO:0000313" key="1">
    <source>
        <dbReference type="EMBL" id="GBU05447.1"/>
    </source>
</evidence>
<dbReference type="Proteomes" id="UP000294613">
    <property type="component" value="Unassembled WGS sequence"/>
</dbReference>
<evidence type="ECO:0000313" key="3">
    <source>
        <dbReference type="Proteomes" id="UP000294613"/>
    </source>
</evidence>
<dbReference type="EMBL" id="BHEO01000008">
    <property type="protein sequence ID" value="GBU05447.1"/>
    <property type="molecule type" value="Genomic_DNA"/>
</dbReference>
<evidence type="ECO:0000313" key="2">
    <source>
        <dbReference type="EMBL" id="TCS59853.1"/>
    </source>
</evidence>
<dbReference type="AlphaFoldDB" id="A0A4R3J4X2"/>
<comment type="caution">
    <text evidence="2">The sequence shown here is derived from an EMBL/GenBank/DDBJ whole genome shotgun (WGS) entry which is preliminary data.</text>
</comment>
<dbReference type="RefSeq" id="WP_009262773.1">
    <property type="nucleotide sequence ID" value="NZ_AP031411.1"/>
</dbReference>
<dbReference type="Pfam" id="PF18941">
    <property type="entry name" value="DUF5688"/>
    <property type="match status" value="1"/>
</dbReference>
<protein>
    <submittedName>
        <fullName evidence="2">Uncharacterized protein</fullName>
    </submittedName>
</protein>